<dbReference type="PROSITE" id="PS00463">
    <property type="entry name" value="ZN2_CY6_FUNGAL_1"/>
    <property type="match status" value="1"/>
</dbReference>
<dbReference type="Proteomes" id="UP001305779">
    <property type="component" value="Unassembled WGS sequence"/>
</dbReference>
<keyword evidence="2" id="KW-0539">Nucleus</keyword>
<feature type="domain" description="Zn(2)-C6 fungal-type" evidence="4">
    <location>
        <begin position="35"/>
        <end position="67"/>
    </location>
</feature>
<dbReference type="PANTHER" id="PTHR47425">
    <property type="entry name" value="FARB-RELATED"/>
    <property type="match status" value="1"/>
</dbReference>
<dbReference type="CDD" id="cd12148">
    <property type="entry name" value="fungal_TF_MHR"/>
    <property type="match status" value="1"/>
</dbReference>
<dbReference type="SMART" id="SM00906">
    <property type="entry name" value="Fungal_trans"/>
    <property type="match status" value="1"/>
</dbReference>
<evidence type="ECO:0000259" key="4">
    <source>
        <dbReference type="PROSITE" id="PS50048"/>
    </source>
</evidence>
<accession>A0ABR0EEI1</accession>
<feature type="compositionally biased region" description="Basic and acidic residues" evidence="3">
    <location>
        <begin position="130"/>
        <end position="140"/>
    </location>
</feature>
<dbReference type="Pfam" id="PF00172">
    <property type="entry name" value="Zn_clus"/>
    <property type="match status" value="1"/>
</dbReference>
<sequence>MASAEEKSPSAVRKRKHSPNGTDHGRAIKHRASHACQSCRTRKVRCDVLVNAPRCTNCRLDQLECIVIASRRGQNKRRKIRHDPPPRLDDSADIVCEPSIARKTSGQELNVPENEVGSVPVCVSFDDEPADNRDDKDHGNDNNTSPSSGYLPAVGENFVPNISPSASYGSLLTPDMRAENSLQLQKTTLPAFITPLSSQLPSEDFEYLDRKGAFTIPDPDLRVEILRAYLFSVHPFMPVLDYRGFITAILNDQPGNRVSLLLFQAVMFAGLHSLQQPILHRLGFELAKQARVVFFNRVRLLYEFDVEPDITAVFQSLVLMSSWYSKWDSRRDTWHWTGLAYDVARRMGLHREPTAKFATERIRRFRRRLWWSLYIRDRLISLGTRRPMRIYDADCDVGMLTIEDFDLEPLDECYRGQALTPGTMQMKAIALMCVHLAKLCVHAGHVVSSQYSTLRTHNGQDIPHAVMVVSRRDEGREEELESCDRELNGWFEELKTQVQPLCFPTGQTNGSYSCSEVHWAELNLTYQTTVNVLYRTQALQSTESNSAAQRTSLRSRVKRSACELTKLSHCMLRRDQLRSMGLIGVTAIIAAYLSHMLDITSAAAEDDDDARDASTFRLYQSLEVLQSFQNIYASADAAVSFLASVSQKAGISVPLQAGKSATASTSGATTSHTLALDGRQSAKMGDTLEVQTGQAAAQQLVWQASPFSTSQALVNDHRHPAKNNAVLDLGTTLTQANQSSIIPFSDTTVVDQSNSAGNVTSFDWSNGMDYNMDLSLMSFDHDFYLDTFGFTDTRSQGL</sequence>
<evidence type="ECO:0000256" key="1">
    <source>
        <dbReference type="ARBA" id="ARBA00022723"/>
    </source>
</evidence>
<proteinExistence type="predicted"/>
<dbReference type="InterPro" id="IPR007219">
    <property type="entry name" value="XnlR_reg_dom"/>
</dbReference>
<dbReference type="Gene3D" id="4.10.240.10">
    <property type="entry name" value="Zn(2)-C6 fungal-type DNA-binding domain"/>
    <property type="match status" value="1"/>
</dbReference>
<name>A0ABR0EEI1_ZASCE</name>
<dbReference type="PROSITE" id="PS50048">
    <property type="entry name" value="ZN2_CY6_FUNGAL_2"/>
    <property type="match status" value="1"/>
</dbReference>
<dbReference type="InterPro" id="IPR036864">
    <property type="entry name" value="Zn2-C6_fun-type_DNA-bd_sf"/>
</dbReference>
<organism evidence="5 6">
    <name type="scientific">Zasmidium cellare</name>
    <name type="common">Wine cellar mold</name>
    <name type="synonym">Racodium cellare</name>
    <dbReference type="NCBI Taxonomy" id="395010"/>
    <lineage>
        <taxon>Eukaryota</taxon>
        <taxon>Fungi</taxon>
        <taxon>Dikarya</taxon>
        <taxon>Ascomycota</taxon>
        <taxon>Pezizomycotina</taxon>
        <taxon>Dothideomycetes</taxon>
        <taxon>Dothideomycetidae</taxon>
        <taxon>Mycosphaerellales</taxon>
        <taxon>Mycosphaerellaceae</taxon>
        <taxon>Zasmidium</taxon>
    </lineage>
</organism>
<dbReference type="CDD" id="cd00067">
    <property type="entry name" value="GAL4"/>
    <property type="match status" value="1"/>
</dbReference>
<dbReference type="InterPro" id="IPR052761">
    <property type="entry name" value="Fungal_Detox/Toxin_TFs"/>
</dbReference>
<evidence type="ECO:0000256" key="2">
    <source>
        <dbReference type="ARBA" id="ARBA00023242"/>
    </source>
</evidence>
<gene>
    <name evidence="5" type="ORF">PRZ48_010126</name>
</gene>
<dbReference type="SMART" id="SM00066">
    <property type="entry name" value="GAL4"/>
    <property type="match status" value="1"/>
</dbReference>
<evidence type="ECO:0000313" key="5">
    <source>
        <dbReference type="EMBL" id="KAK4499608.1"/>
    </source>
</evidence>
<dbReference type="SUPFAM" id="SSF57701">
    <property type="entry name" value="Zn2/Cys6 DNA-binding domain"/>
    <property type="match status" value="1"/>
</dbReference>
<dbReference type="Pfam" id="PF04082">
    <property type="entry name" value="Fungal_trans"/>
    <property type="match status" value="1"/>
</dbReference>
<comment type="caution">
    <text evidence="5">The sequence shown here is derived from an EMBL/GenBank/DDBJ whole genome shotgun (WGS) entry which is preliminary data.</text>
</comment>
<dbReference type="PANTHER" id="PTHR47425:SF3">
    <property type="entry name" value="ZN(II)2CYS6 TRANSCRIPTION FACTOR (EUROFUNG)"/>
    <property type="match status" value="1"/>
</dbReference>
<feature type="region of interest" description="Disordered" evidence="3">
    <location>
        <begin position="1"/>
        <end position="29"/>
    </location>
</feature>
<dbReference type="InterPro" id="IPR001138">
    <property type="entry name" value="Zn2Cys6_DnaBD"/>
</dbReference>
<evidence type="ECO:0000313" key="6">
    <source>
        <dbReference type="Proteomes" id="UP001305779"/>
    </source>
</evidence>
<keyword evidence="6" id="KW-1185">Reference proteome</keyword>
<evidence type="ECO:0000256" key="3">
    <source>
        <dbReference type="SAM" id="MobiDB-lite"/>
    </source>
</evidence>
<feature type="region of interest" description="Disordered" evidence="3">
    <location>
        <begin position="73"/>
        <end position="92"/>
    </location>
</feature>
<dbReference type="EMBL" id="JAXOVC010000007">
    <property type="protein sequence ID" value="KAK4499608.1"/>
    <property type="molecule type" value="Genomic_DNA"/>
</dbReference>
<reference evidence="5 6" key="1">
    <citation type="journal article" date="2023" name="G3 (Bethesda)">
        <title>A chromosome-level genome assembly of Zasmidium syzygii isolated from banana leaves.</title>
        <authorList>
            <person name="van Westerhoven A.C."/>
            <person name="Mehrabi R."/>
            <person name="Talebi R."/>
            <person name="Steentjes M.B.F."/>
            <person name="Corcolon B."/>
            <person name="Chong P.A."/>
            <person name="Kema G.H.J."/>
            <person name="Seidl M.F."/>
        </authorList>
    </citation>
    <scope>NUCLEOTIDE SEQUENCE [LARGE SCALE GENOMIC DNA]</scope>
    <source>
        <strain evidence="5 6">P124</strain>
    </source>
</reference>
<keyword evidence="1" id="KW-0479">Metal-binding</keyword>
<feature type="region of interest" description="Disordered" evidence="3">
    <location>
        <begin position="123"/>
        <end position="154"/>
    </location>
</feature>
<protein>
    <recommendedName>
        <fullName evidence="4">Zn(2)-C6 fungal-type domain-containing protein</fullName>
    </recommendedName>
</protein>